<evidence type="ECO:0000256" key="1">
    <source>
        <dbReference type="SAM" id="Coils"/>
    </source>
</evidence>
<dbReference type="AlphaFoldDB" id="A0A9N9TE22"/>
<reference evidence="3" key="1">
    <citation type="submission" date="2022-01" db="EMBL/GenBank/DDBJ databases">
        <authorList>
            <person name="King R."/>
        </authorList>
    </citation>
    <scope>NUCLEOTIDE SEQUENCE</scope>
</reference>
<keyword evidence="1" id="KW-0175">Coiled coil</keyword>
<feature type="domain" description="HAUS augmin-like complex subunit 6 N-terminal" evidence="2">
    <location>
        <begin position="14"/>
        <end position="236"/>
    </location>
</feature>
<feature type="coiled-coil region" evidence="1">
    <location>
        <begin position="168"/>
        <end position="195"/>
    </location>
</feature>
<organism evidence="3 4">
    <name type="scientific">Phyllotreta striolata</name>
    <name type="common">Striped flea beetle</name>
    <name type="synonym">Crioceris striolata</name>
    <dbReference type="NCBI Taxonomy" id="444603"/>
    <lineage>
        <taxon>Eukaryota</taxon>
        <taxon>Metazoa</taxon>
        <taxon>Ecdysozoa</taxon>
        <taxon>Arthropoda</taxon>
        <taxon>Hexapoda</taxon>
        <taxon>Insecta</taxon>
        <taxon>Pterygota</taxon>
        <taxon>Neoptera</taxon>
        <taxon>Endopterygota</taxon>
        <taxon>Coleoptera</taxon>
        <taxon>Polyphaga</taxon>
        <taxon>Cucujiformia</taxon>
        <taxon>Chrysomeloidea</taxon>
        <taxon>Chrysomelidae</taxon>
        <taxon>Galerucinae</taxon>
        <taxon>Alticini</taxon>
        <taxon>Phyllotreta</taxon>
    </lineage>
</organism>
<gene>
    <name evidence="3" type="ORF">PHYEVI_LOCUS3007</name>
</gene>
<sequence>MPLVIGEDFHEILYNQIRLLTQFYPPTPAFNLVFKKDFSKSNKANEIYEVVYYLLNILDPVMTKKKLPSWPLISRDDEINFKKELLEYINSLNDLYEYANIPNIMLTHVILPTKSSRFMECMLLLTRLVLSEVLRNKFRRTVCLPLADESESFRKHYLSIEADNARKLRDFQELLKDKEEEHKANEKTVRKVDEEMRESVSRLNSANMLFVEKYPIYANLGDKFEALHEMMRKIQQINELSKSCKALQSYLDDTNLVLEVNNETSSNQVSSLLEFIKALTHLLQSKLSFKLPTPSCSEISSNSNTLYEIEKDFVILRNALTIRKEQTQLMIKQIDEM</sequence>
<proteinExistence type="predicted"/>
<evidence type="ECO:0000313" key="3">
    <source>
        <dbReference type="EMBL" id="CAG9856587.1"/>
    </source>
</evidence>
<evidence type="ECO:0000259" key="2">
    <source>
        <dbReference type="Pfam" id="PF14661"/>
    </source>
</evidence>
<evidence type="ECO:0000313" key="4">
    <source>
        <dbReference type="Proteomes" id="UP001153712"/>
    </source>
</evidence>
<dbReference type="EMBL" id="OU900105">
    <property type="protein sequence ID" value="CAG9856587.1"/>
    <property type="molecule type" value="Genomic_DNA"/>
</dbReference>
<dbReference type="Proteomes" id="UP001153712">
    <property type="component" value="Chromosome 12"/>
</dbReference>
<dbReference type="InterPro" id="IPR028163">
    <property type="entry name" value="HAUS_6_N"/>
</dbReference>
<keyword evidence="4" id="KW-1185">Reference proteome</keyword>
<protein>
    <recommendedName>
        <fullName evidence="2">HAUS augmin-like complex subunit 6 N-terminal domain-containing protein</fullName>
    </recommendedName>
</protein>
<dbReference type="OrthoDB" id="5575722at2759"/>
<dbReference type="Pfam" id="PF14661">
    <property type="entry name" value="HAUS6_N"/>
    <property type="match status" value="1"/>
</dbReference>
<accession>A0A9N9TE22</accession>
<name>A0A9N9TE22_PHYSR</name>